<evidence type="ECO:0000313" key="1">
    <source>
        <dbReference type="EMBL" id="KAJ8647778.1"/>
    </source>
</evidence>
<comment type="caution">
    <text evidence="1">The sequence shown here is derived from an EMBL/GenBank/DDBJ whole genome shotgun (WGS) entry which is preliminary data.</text>
</comment>
<evidence type="ECO:0000313" key="2">
    <source>
        <dbReference type="Proteomes" id="UP001234297"/>
    </source>
</evidence>
<protein>
    <submittedName>
        <fullName evidence="1">Uncharacterized protein</fullName>
    </submittedName>
</protein>
<dbReference type="EMBL" id="CM056809">
    <property type="protein sequence ID" value="KAJ8647778.1"/>
    <property type="molecule type" value="Genomic_DNA"/>
</dbReference>
<gene>
    <name evidence="1" type="ORF">MRB53_000801</name>
</gene>
<accession>A0ACC2MQK3</accession>
<sequence length="340" mass="36563">MSRNAFLALVFLISISVATDLRVHAADEGDKAKSHGEQISPSPSPLPSLKPDRSSNNSGKNPSKPLSIPKNASSPPPVPPVPSNSTNLTTQGSKVDPHTGTHTKESKTPDIPSKHEDEGQEDGGCKSSSARCSKGELVACLQDPASGSHELFLLVKNEGVDPLNVNIKAPASKINNKRLDLAKHEQKEISIPVNAGDNLKIVLDAGNVECVLQFGKPVSQLDILHRLPSYATRMTPIYGAYLLFLALLIVGGAWACCKFSKRGRRVDGGVPYQELEMGLPQSTSAAVVDTGDGWDEGWDDDWEEKPTARTPEIRHVGNVSANGLTSRAPNREGWDDDWDD</sequence>
<proteinExistence type="predicted"/>
<name>A0ACC2MQK3_PERAE</name>
<organism evidence="1 2">
    <name type="scientific">Persea americana</name>
    <name type="common">Avocado</name>
    <dbReference type="NCBI Taxonomy" id="3435"/>
    <lineage>
        <taxon>Eukaryota</taxon>
        <taxon>Viridiplantae</taxon>
        <taxon>Streptophyta</taxon>
        <taxon>Embryophyta</taxon>
        <taxon>Tracheophyta</taxon>
        <taxon>Spermatophyta</taxon>
        <taxon>Magnoliopsida</taxon>
        <taxon>Magnoliidae</taxon>
        <taxon>Laurales</taxon>
        <taxon>Lauraceae</taxon>
        <taxon>Persea</taxon>
    </lineage>
</organism>
<keyword evidence="2" id="KW-1185">Reference proteome</keyword>
<reference evidence="1 2" key="1">
    <citation type="journal article" date="2022" name="Hortic Res">
        <title>A haplotype resolved chromosomal level avocado genome allows analysis of novel avocado genes.</title>
        <authorList>
            <person name="Nath O."/>
            <person name="Fletcher S.J."/>
            <person name="Hayward A."/>
            <person name="Shaw L.M."/>
            <person name="Masouleh A.K."/>
            <person name="Furtado A."/>
            <person name="Henry R.J."/>
            <person name="Mitter N."/>
        </authorList>
    </citation>
    <scope>NUCLEOTIDE SEQUENCE [LARGE SCALE GENOMIC DNA]</scope>
    <source>
        <strain evidence="2">cv. Hass</strain>
    </source>
</reference>
<dbReference type="Proteomes" id="UP001234297">
    <property type="component" value="Chromosome 1"/>
</dbReference>